<dbReference type="InterPro" id="IPR043128">
    <property type="entry name" value="Rev_trsase/Diguanyl_cyclase"/>
</dbReference>
<keyword evidence="1" id="KW-0812">Transmembrane</keyword>
<evidence type="ECO:0000313" key="3">
    <source>
        <dbReference type="EMBL" id="MBW6530358.1"/>
    </source>
</evidence>
<evidence type="ECO:0000259" key="2">
    <source>
        <dbReference type="PROSITE" id="PS50887"/>
    </source>
</evidence>
<dbReference type="NCBIfam" id="TIGR00254">
    <property type="entry name" value="GGDEF"/>
    <property type="match status" value="1"/>
</dbReference>
<comment type="caution">
    <text evidence="3">The sequence shown here is derived from an EMBL/GenBank/DDBJ whole genome shotgun (WGS) entry which is preliminary data.</text>
</comment>
<feature type="domain" description="GGDEF" evidence="2">
    <location>
        <begin position="211"/>
        <end position="345"/>
    </location>
</feature>
<dbReference type="Proteomes" id="UP000759103">
    <property type="component" value="Unassembled WGS sequence"/>
</dbReference>
<feature type="transmembrane region" description="Helical" evidence="1">
    <location>
        <begin position="118"/>
        <end position="137"/>
    </location>
</feature>
<gene>
    <name evidence="3" type="ORF">KZ820_06380</name>
</gene>
<evidence type="ECO:0000313" key="4">
    <source>
        <dbReference type="Proteomes" id="UP000759103"/>
    </source>
</evidence>
<feature type="transmembrane region" description="Helical" evidence="1">
    <location>
        <begin position="29"/>
        <end position="47"/>
    </location>
</feature>
<dbReference type="PROSITE" id="PS50887">
    <property type="entry name" value="GGDEF"/>
    <property type="match status" value="1"/>
</dbReference>
<feature type="transmembrane region" description="Helical" evidence="1">
    <location>
        <begin position="68"/>
        <end position="88"/>
    </location>
</feature>
<proteinExistence type="predicted"/>
<dbReference type="SMART" id="SM00267">
    <property type="entry name" value="GGDEF"/>
    <property type="match status" value="1"/>
</dbReference>
<keyword evidence="1" id="KW-1133">Transmembrane helix</keyword>
<dbReference type="InterPro" id="IPR000160">
    <property type="entry name" value="GGDEF_dom"/>
</dbReference>
<protein>
    <submittedName>
        <fullName evidence="3">GGDEF domain-containing protein</fullName>
    </submittedName>
</protein>
<name>A0ABS7BL69_9SPHN</name>
<dbReference type="Gene3D" id="3.30.70.270">
    <property type="match status" value="1"/>
</dbReference>
<dbReference type="InterPro" id="IPR029787">
    <property type="entry name" value="Nucleotide_cyclase"/>
</dbReference>
<dbReference type="PANTHER" id="PTHR46663">
    <property type="entry name" value="DIGUANYLATE CYCLASE DGCT-RELATED"/>
    <property type="match status" value="1"/>
</dbReference>
<dbReference type="RefSeq" id="WP_219747729.1">
    <property type="nucleotide sequence ID" value="NZ_JAHXZN010000001.1"/>
</dbReference>
<dbReference type="SUPFAM" id="SSF55073">
    <property type="entry name" value="Nucleotide cyclase"/>
    <property type="match status" value="1"/>
</dbReference>
<feature type="transmembrane region" description="Helical" evidence="1">
    <location>
        <begin position="143"/>
        <end position="161"/>
    </location>
</feature>
<dbReference type="PANTHER" id="PTHR46663:SF4">
    <property type="entry name" value="DIGUANYLATE CYCLASE DGCT-RELATED"/>
    <property type="match status" value="1"/>
</dbReference>
<accession>A0ABS7BL69</accession>
<organism evidence="3 4">
    <name type="scientific">Sphingomonas citri</name>
    <dbReference type="NCBI Taxonomy" id="2862499"/>
    <lineage>
        <taxon>Bacteria</taxon>
        <taxon>Pseudomonadati</taxon>
        <taxon>Pseudomonadota</taxon>
        <taxon>Alphaproteobacteria</taxon>
        <taxon>Sphingomonadales</taxon>
        <taxon>Sphingomonadaceae</taxon>
        <taxon>Sphingomonas</taxon>
    </lineage>
</organism>
<evidence type="ECO:0000256" key="1">
    <source>
        <dbReference type="SAM" id="Phobius"/>
    </source>
</evidence>
<reference evidence="3 4" key="1">
    <citation type="submission" date="2021-07" db="EMBL/GenBank/DDBJ databases">
        <title>Sphingomonas sp.</title>
        <authorList>
            <person name="Feng G."/>
            <person name="Li J."/>
            <person name="Pan M."/>
        </authorList>
    </citation>
    <scope>NUCLEOTIDE SEQUENCE [LARGE SCALE GENOMIC DNA]</scope>
    <source>
        <strain evidence="3 4">RRHST34</strain>
    </source>
</reference>
<dbReference type="EMBL" id="JAHXZN010000001">
    <property type="protein sequence ID" value="MBW6530358.1"/>
    <property type="molecule type" value="Genomic_DNA"/>
</dbReference>
<dbReference type="Pfam" id="PF00990">
    <property type="entry name" value="GGDEF"/>
    <property type="match status" value="1"/>
</dbReference>
<keyword evidence="1" id="KW-0472">Membrane</keyword>
<sequence>MPATIMSALFLLVATLVSLRSRDGAASLLLGIGVAVSGWRLWILYRGRARCAAAALSRDDAHELERRFGVSYLAFAVLFGCFAARALVLPISSLHLPVAILVVGYAAGAVATTALRPLIAGGSVLLAVLPSVLVLAARAEPDHAVAALCLVALLTGGLRSLTKRHLAQERQSATSSAFAALARRDHLTGLMNRFALAEAIAGFNPAGASASSYALHYLDLDGFKQINDQLGHAAGDALLCAVGERLTAAARSRDAVARLGGDEFVVMQVDASSTRVVTERAHEIVQRLSAPYQINGQVVSVGASIGSSRPSSRAGEMKSLLEEADAALRRHKLSRAVCASSVRRQGLEACA</sequence>
<dbReference type="InterPro" id="IPR052163">
    <property type="entry name" value="DGC-Regulatory_Protein"/>
</dbReference>
<keyword evidence="4" id="KW-1185">Reference proteome</keyword>
<feature type="transmembrane region" description="Helical" evidence="1">
    <location>
        <begin position="94"/>
        <end position="111"/>
    </location>
</feature>
<dbReference type="CDD" id="cd01949">
    <property type="entry name" value="GGDEF"/>
    <property type="match status" value="1"/>
</dbReference>